<keyword evidence="1" id="KW-0812">Transmembrane</keyword>
<keyword evidence="3" id="KW-1185">Reference proteome</keyword>
<dbReference type="RefSeq" id="WP_211356040.1">
    <property type="nucleotide sequence ID" value="NZ_BAAAPR010000009.1"/>
</dbReference>
<name>A0A542E2P6_9MICO</name>
<feature type="transmembrane region" description="Helical" evidence="1">
    <location>
        <begin position="18"/>
        <end position="41"/>
    </location>
</feature>
<dbReference type="EMBL" id="VFMN01000001">
    <property type="protein sequence ID" value="TQJ09617.1"/>
    <property type="molecule type" value="Genomic_DNA"/>
</dbReference>
<reference evidence="2 3" key="1">
    <citation type="submission" date="2019-06" db="EMBL/GenBank/DDBJ databases">
        <title>Sequencing the genomes of 1000 actinobacteria strains.</title>
        <authorList>
            <person name="Klenk H.-P."/>
        </authorList>
    </citation>
    <scope>NUCLEOTIDE SEQUENCE [LARGE SCALE GENOMIC DNA]</scope>
    <source>
        <strain evidence="2 3">DSM 18607</strain>
    </source>
</reference>
<organism evidence="2 3">
    <name type="scientific">Lapillicoccus jejuensis</name>
    <dbReference type="NCBI Taxonomy" id="402171"/>
    <lineage>
        <taxon>Bacteria</taxon>
        <taxon>Bacillati</taxon>
        <taxon>Actinomycetota</taxon>
        <taxon>Actinomycetes</taxon>
        <taxon>Micrococcales</taxon>
        <taxon>Intrasporangiaceae</taxon>
        <taxon>Lapillicoccus</taxon>
    </lineage>
</organism>
<comment type="caution">
    <text evidence="2">The sequence shown here is derived from an EMBL/GenBank/DDBJ whole genome shotgun (WGS) entry which is preliminary data.</text>
</comment>
<dbReference type="Proteomes" id="UP000317893">
    <property type="component" value="Unassembled WGS sequence"/>
</dbReference>
<protein>
    <recommendedName>
        <fullName evidence="4">ATP synthase protein I</fullName>
    </recommendedName>
</protein>
<gene>
    <name evidence="2" type="ORF">FB458_2730</name>
</gene>
<feature type="transmembrane region" description="Helical" evidence="1">
    <location>
        <begin position="47"/>
        <end position="68"/>
    </location>
</feature>
<keyword evidence="1" id="KW-0472">Membrane</keyword>
<sequence length="166" mass="17086">MTATTRHDRAPQRVATDVVLRSALPVTVAAGVLTSVVVTVLHGWSAGLAGLVGTAVAAVFFASGLLVLGKVVTDARNPVLFMAVGLATYGGQVLLLLLVLVVARQVEGFDSVSAGVAVLVCVVVWQVAQVRAWRRARVPVYDDVTLPAGAPATPPAGPVDRTGEAR</sequence>
<feature type="transmembrane region" description="Helical" evidence="1">
    <location>
        <begin position="80"/>
        <end position="103"/>
    </location>
</feature>
<evidence type="ECO:0000256" key="1">
    <source>
        <dbReference type="SAM" id="Phobius"/>
    </source>
</evidence>
<evidence type="ECO:0000313" key="3">
    <source>
        <dbReference type="Proteomes" id="UP000317893"/>
    </source>
</evidence>
<feature type="transmembrane region" description="Helical" evidence="1">
    <location>
        <begin position="109"/>
        <end position="128"/>
    </location>
</feature>
<evidence type="ECO:0000313" key="2">
    <source>
        <dbReference type="EMBL" id="TQJ09617.1"/>
    </source>
</evidence>
<keyword evidence="1" id="KW-1133">Transmembrane helix</keyword>
<evidence type="ECO:0008006" key="4">
    <source>
        <dbReference type="Google" id="ProtNLM"/>
    </source>
</evidence>
<accession>A0A542E2P6</accession>
<proteinExistence type="predicted"/>
<dbReference type="AlphaFoldDB" id="A0A542E2P6"/>